<protein>
    <submittedName>
        <fullName evidence="5">ADP-ribose pyrophosphatase YjhB, NUDIX family</fullName>
    </submittedName>
</protein>
<dbReference type="SUPFAM" id="SSF55811">
    <property type="entry name" value="Nudix"/>
    <property type="match status" value="1"/>
</dbReference>
<comment type="similarity">
    <text evidence="3">Belongs to the Nudix hydrolase family.</text>
</comment>
<evidence type="ECO:0000313" key="6">
    <source>
        <dbReference type="Proteomes" id="UP000184211"/>
    </source>
</evidence>
<dbReference type="RefSeq" id="WP_072794182.1">
    <property type="nucleotide sequence ID" value="NZ_FQWM01000009.1"/>
</dbReference>
<reference evidence="6" key="1">
    <citation type="submission" date="2016-11" db="EMBL/GenBank/DDBJ databases">
        <authorList>
            <person name="Varghese N."/>
            <person name="Submissions S."/>
        </authorList>
    </citation>
    <scope>NUCLEOTIDE SEQUENCE [LARGE SCALE GENOMIC DNA]</scope>
    <source>
        <strain evidence="6">DSM 28223</strain>
    </source>
</reference>
<evidence type="ECO:0000259" key="4">
    <source>
        <dbReference type="PROSITE" id="PS51462"/>
    </source>
</evidence>
<dbReference type="CDD" id="cd04673">
    <property type="entry name" value="NUDIX_ADPRase"/>
    <property type="match status" value="1"/>
</dbReference>
<name>A0A1M5VRX0_9RHOB</name>
<comment type="cofactor">
    <cofactor evidence="1">
        <name>Mg(2+)</name>
        <dbReference type="ChEBI" id="CHEBI:18420"/>
    </cofactor>
</comment>
<evidence type="ECO:0000313" key="5">
    <source>
        <dbReference type="EMBL" id="SHH77928.1"/>
    </source>
</evidence>
<dbReference type="PANTHER" id="PTHR43736">
    <property type="entry name" value="ADP-RIBOSE PYROPHOSPHATASE"/>
    <property type="match status" value="1"/>
</dbReference>
<sequence length="148" mass="15674">MSAPTLTPKVGAIAVILRDGHFLMVQRGKAPGIGLWGFPGGHVELGETAQEAAVRELFEETTVIGTPQAYLTNVDVIGRDEDGAILYHYLLAVVPCTYVSGIPKAGDDAAAAEWVPVRDVVNEVRPLSWGVAKVAKQIAAKLSEATQP</sequence>
<dbReference type="EMBL" id="FQWM01000009">
    <property type="protein sequence ID" value="SHH77928.1"/>
    <property type="molecule type" value="Genomic_DNA"/>
</dbReference>
<dbReference type="PANTHER" id="PTHR43736:SF1">
    <property type="entry name" value="DIHYDRONEOPTERIN TRIPHOSPHATE DIPHOSPHATASE"/>
    <property type="match status" value="1"/>
</dbReference>
<dbReference type="PROSITE" id="PS00893">
    <property type="entry name" value="NUDIX_BOX"/>
    <property type="match status" value="1"/>
</dbReference>
<feature type="domain" description="Nudix hydrolase" evidence="4">
    <location>
        <begin position="7"/>
        <end position="137"/>
    </location>
</feature>
<dbReference type="InterPro" id="IPR000086">
    <property type="entry name" value="NUDIX_hydrolase_dom"/>
</dbReference>
<organism evidence="5 6">
    <name type="scientific">Cognatishimia maritima</name>
    <dbReference type="NCBI Taxonomy" id="870908"/>
    <lineage>
        <taxon>Bacteria</taxon>
        <taxon>Pseudomonadati</taxon>
        <taxon>Pseudomonadota</taxon>
        <taxon>Alphaproteobacteria</taxon>
        <taxon>Rhodobacterales</taxon>
        <taxon>Paracoccaceae</taxon>
        <taxon>Cognatishimia</taxon>
    </lineage>
</organism>
<proteinExistence type="inferred from homology"/>
<evidence type="ECO:0000256" key="1">
    <source>
        <dbReference type="ARBA" id="ARBA00001946"/>
    </source>
</evidence>
<accession>A0A1M5VRX0</accession>
<evidence type="ECO:0000256" key="2">
    <source>
        <dbReference type="ARBA" id="ARBA00022801"/>
    </source>
</evidence>
<dbReference type="Gene3D" id="3.90.79.10">
    <property type="entry name" value="Nucleoside Triphosphate Pyrophosphohydrolase"/>
    <property type="match status" value="1"/>
</dbReference>
<gene>
    <name evidence="5" type="ORF">SAMN04488044_3231</name>
</gene>
<dbReference type="PRINTS" id="PR00502">
    <property type="entry name" value="NUDIXFAMILY"/>
</dbReference>
<dbReference type="PROSITE" id="PS51462">
    <property type="entry name" value="NUDIX"/>
    <property type="match status" value="1"/>
</dbReference>
<dbReference type="GO" id="GO:0016787">
    <property type="term" value="F:hydrolase activity"/>
    <property type="evidence" value="ECO:0007669"/>
    <property type="project" value="UniProtKB-KW"/>
</dbReference>
<dbReference type="InterPro" id="IPR020084">
    <property type="entry name" value="NUDIX_hydrolase_CS"/>
</dbReference>
<dbReference type="OrthoDB" id="9761969at2"/>
<evidence type="ECO:0000256" key="3">
    <source>
        <dbReference type="RuleBase" id="RU003476"/>
    </source>
</evidence>
<dbReference type="InterPro" id="IPR020476">
    <property type="entry name" value="Nudix_hydrolase"/>
</dbReference>
<dbReference type="AlphaFoldDB" id="A0A1M5VRX0"/>
<dbReference type="STRING" id="870908.SAMN04488044_3231"/>
<keyword evidence="2 3" id="KW-0378">Hydrolase</keyword>
<dbReference type="InterPro" id="IPR015797">
    <property type="entry name" value="NUDIX_hydrolase-like_dom_sf"/>
</dbReference>
<keyword evidence="6" id="KW-1185">Reference proteome</keyword>
<dbReference type="Proteomes" id="UP000184211">
    <property type="component" value="Unassembled WGS sequence"/>
</dbReference>
<dbReference type="Pfam" id="PF00293">
    <property type="entry name" value="NUDIX"/>
    <property type="match status" value="1"/>
</dbReference>